<sequence length="227" mass="24372">MWTFTKSSPVDAIRAPPFCTAASTDASVRRTLPLKRGVGFLLVVVTTRSYYLGPVLVYQGVSIAAGIVVLLLVAVACVAFVECCLLRPLRATQAELKLALSGAPVGVRSRRRVVLSEVQELEGVCNTLRCRLDEIRSYMPDRFNAKFAAAGRRAALRSESEFGGGILGESAGDEMRHVACSVAYVYYTPRTVRNPTNAVVELMMQAVVGDRPRTVAGASKCSAPTSA</sequence>
<evidence type="ECO:0000313" key="2">
    <source>
        <dbReference type="EMBL" id="RNF01794.1"/>
    </source>
</evidence>
<name>A0A422N8J8_9TRYP</name>
<keyword evidence="1" id="KW-1133">Transmembrane helix</keyword>
<accession>A0A422N8J8</accession>
<dbReference type="GeneID" id="40322130"/>
<keyword evidence="1" id="KW-0812">Transmembrane</keyword>
<evidence type="ECO:0000256" key="1">
    <source>
        <dbReference type="SAM" id="Phobius"/>
    </source>
</evidence>
<gene>
    <name evidence="2" type="ORF">Tco025E_08519</name>
</gene>
<dbReference type="EMBL" id="MKKU01000805">
    <property type="protein sequence ID" value="RNF01794.1"/>
    <property type="molecule type" value="Genomic_DNA"/>
</dbReference>
<keyword evidence="3" id="KW-1185">Reference proteome</keyword>
<dbReference type="GO" id="GO:0016301">
    <property type="term" value="F:kinase activity"/>
    <property type="evidence" value="ECO:0007669"/>
    <property type="project" value="UniProtKB-KW"/>
</dbReference>
<dbReference type="AlphaFoldDB" id="A0A422N8J8"/>
<organism evidence="2 3">
    <name type="scientific">Trypanosoma conorhini</name>
    <dbReference type="NCBI Taxonomy" id="83891"/>
    <lineage>
        <taxon>Eukaryota</taxon>
        <taxon>Discoba</taxon>
        <taxon>Euglenozoa</taxon>
        <taxon>Kinetoplastea</taxon>
        <taxon>Metakinetoplastina</taxon>
        <taxon>Trypanosomatida</taxon>
        <taxon>Trypanosomatidae</taxon>
        <taxon>Trypanosoma</taxon>
    </lineage>
</organism>
<keyword evidence="2" id="KW-0418">Kinase</keyword>
<comment type="caution">
    <text evidence="2">The sequence shown here is derived from an EMBL/GenBank/DDBJ whole genome shotgun (WGS) entry which is preliminary data.</text>
</comment>
<keyword evidence="2" id="KW-0808">Transferase</keyword>
<feature type="transmembrane region" description="Helical" evidence="1">
    <location>
        <begin position="63"/>
        <end position="86"/>
    </location>
</feature>
<dbReference type="RefSeq" id="XP_029224529.1">
    <property type="nucleotide sequence ID" value="XM_029375366.1"/>
</dbReference>
<feature type="transmembrane region" description="Helical" evidence="1">
    <location>
        <begin position="38"/>
        <end position="57"/>
    </location>
</feature>
<protein>
    <submittedName>
        <fullName evidence="2">Protein kinase</fullName>
        <ecNumber evidence="2">2.7.-.-</ecNumber>
    </submittedName>
</protein>
<dbReference type="OrthoDB" id="258103at2759"/>
<dbReference type="Proteomes" id="UP000284403">
    <property type="component" value="Unassembled WGS sequence"/>
</dbReference>
<evidence type="ECO:0000313" key="3">
    <source>
        <dbReference type="Proteomes" id="UP000284403"/>
    </source>
</evidence>
<keyword evidence="1" id="KW-0472">Membrane</keyword>
<proteinExistence type="predicted"/>
<reference evidence="2 3" key="1">
    <citation type="journal article" date="2018" name="BMC Genomics">
        <title>Genomic comparison of Trypanosoma conorhini and Trypanosoma rangeli to Trypanosoma cruzi strains of high and low virulence.</title>
        <authorList>
            <person name="Bradwell K.R."/>
            <person name="Koparde V.N."/>
            <person name="Matveyev A.V."/>
            <person name="Serrano M.G."/>
            <person name="Alves J.M."/>
            <person name="Parikh H."/>
            <person name="Huang B."/>
            <person name="Lee V."/>
            <person name="Espinosa-Alvarez O."/>
            <person name="Ortiz P.A."/>
            <person name="Costa-Martins A.G."/>
            <person name="Teixeira M.M."/>
            <person name="Buck G.A."/>
        </authorList>
    </citation>
    <scope>NUCLEOTIDE SEQUENCE [LARGE SCALE GENOMIC DNA]</scope>
    <source>
        <strain evidence="2 3">025E</strain>
    </source>
</reference>
<dbReference type="EC" id="2.7.-.-" evidence="2"/>